<dbReference type="PANTHER" id="PTHR12863:SF1">
    <property type="entry name" value="FATTY ACID 2-HYDROXYLASE"/>
    <property type="match status" value="1"/>
</dbReference>
<keyword evidence="8" id="KW-0862">Zinc</keyword>
<keyword evidence="17" id="KW-1185">Reference proteome</keyword>
<protein>
    <submittedName>
        <fullName evidence="16">Sterol desaturase family protein</fullName>
    </submittedName>
</protein>
<evidence type="ECO:0000256" key="4">
    <source>
        <dbReference type="ARBA" id="ARBA00022692"/>
    </source>
</evidence>
<evidence type="ECO:0000259" key="15">
    <source>
        <dbReference type="Pfam" id="PF04116"/>
    </source>
</evidence>
<keyword evidence="12 14" id="KW-0472">Membrane</keyword>
<reference evidence="16 17" key="1">
    <citation type="submission" date="2023-09" db="EMBL/GenBank/DDBJ databases">
        <authorList>
            <person name="Rey-Velasco X."/>
        </authorList>
    </citation>
    <scope>NUCLEOTIDE SEQUENCE [LARGE SCALE GENOMIC DNA]</scope>
    <source>
        <strain evidence="16 17">P385</strain>
    </source>
</reference>
<accession>A0ABU3BD22</accession>
<evidence type="ECO:0000256" key="1">
    <source>
        <dbReference type="ARBA" id="ARBA00001947"/>
    </source>
</evidence>
<organism evidence="16 17">
    <name type="scientific">Spectribacter acetivorans</name>
    <dbReference type="NCBI Taxonomy" id="3075603"/>
    <lineage>
        <taxon>Bacteria</taxon>
        <taxon>Pseudomonadati</taxon>
        <taxon>Pseudomonadota</taxon>
        <taxon>Gammaproteobacteria</taxon>
        <taxon>Salinisphaerales</taxon>
        <taxon>Salinisphaeraceae</taxon>
        <taxon>Spectribacter</taxon>
    </lineage>
</organism>
<dbReference type="RefSeq" id="WP_311660664.1">
    <property type="nucleotide sequence ID" value="NZ_JAVRHY010000026.1"/>
</dbReference>
<evidence type="ECO:0000256" key="6">
    <source>
        <dbReference type="ARBA" id="ARBA00022824"/>
    </source>
</evidence>
<keyword evidence="6" id="KW-0256">Endoplasmic reticulum</keyword>
<dbReference type="InterPro" id="IPR006694">
    <property type="entry name" value="Fatty_acid_hydroxylase"/>
</dbReference>
<keyword evidence="5" id="KW-0479">Metal-binding</keyword>
<evidence type="ECO:0000256" key="12">
    <source>
        <dbReference type="ARBA" id="ARBA00023136"/>
    </source>
</evidence>
<evidence type="ECO:0000256" key="11">
    <source>
        <dbReference type="ARBA" id="ARBA00023098"/>
    </source>
</evidence>
<keyword evidence="13" id="KW-0275">Fatty acid biosynthesis</keyword>
<comment type="subcellular location">
    <subcellularLocation>
        <location evidence="2">Endoplasmic reticulum membrane</location>
        <topology evidence="2">Multi-pass membrane protein</topology>
    </subcellularLocation>
</comment>
<evidence type="ECO:0000256" key="3">
    <source>
        <dbReference type="ARBA" id="ARBA00022516"/>
    </source>
</evidence>
<evidence type="ECO:0000256" key="14">
    <source>
        <dbReference type="SAM" id="Phobius"/>
    </source>
</evidence>
<dbReference type="PANTHER" id="PTHR12863">
    <property type="entry name" value="FATTY ACID HYDROXYLASE"/>
    <property type="match status" value="1"/>
</dbReference>
<dbReference type="EMBL" id="JAVRHY010000026">
    <property type="protein sequence ID" value="MDT0619925.1"/>
    <property type="molecule type" value="Genomic_DNA"/>
</dbReference>
<name>A0ABU3BD22_9GAMM</name>
<keyword evidence="11" id="KW-0443">Lipid metabolism</keyword>
<feature type="domain" description="Fatty acid hydroxylase" evidence="15">
    <location>
        <begin position="67"/>
        <end position="207"/>
    </location>
</feature>
<keyword evidence="7" id="KW-0276">Fatty acid metabolism</keyword>
<comment type="cofactor">
    <cofactor evidence="1">
        <name>Zn(2+)</name>
        <dbReference type="ChEBI" id="CHEBI:29105"/>
    </cofactor>
</comment>
<feature type="transmembrane region" description="Helical" evidence="14">
    <location>
        <begin position="60"/>
        <end position="77"/>
    </location>
</feature>
<evidence type="ECO:0000256" key="7">
    <source>
        <dbReference type="ARBA" id="ARBA00022832"/>
    </source>
</evidence>
<keyword evidence="3" id="KW-0444">Lipid biosynthesis</keyword>
<dbReference type="Pfam" id="PF04116">
    <property type="entry name" value="FA_hydroxylase"/>
    <property type="match status" value="1"/>
</dbReference>
<evidence type="ECO:0000313" key="17">
    <source>
        <dbReference type="Proteomes" id="UP001259982"/>
    </source>
</evidence>
<evidence type="ECO:0000256" key="9">
    <source>
        <dbReference type="ARBA" id="ARBA00022989"/>
    </source>
</evidence>
<sequence length="236" mass="26713">MSAKDSTVTGNQFAAADSPTTLRAAVGVFMSYRSPQILAALAGASIVLRVFLGPLTALDLLVAATPILIWPFLEWFLHRYLLHLRPVEVFGWTLDFDFARKHRIHHQQPWRPEHIFLPVYVHATLAPVLTLGAFWLLPQPGLAATWMAALAGMTLLYEWTHFIVHSRIKPRSAFAQKLFQNHRLHHFRNEHYWYSFTVPQVDAMFGTAPDATDVPRTPTCRTLEYGDVEAGTDRAA</sequence>
<keyword evidence="10" id="KW-0560">Oxidoreductase</keyword>
<feature type="transmembrane region" description="Helical" evidence="14">
    <location>
        <begin position="143"/>
        <end position="164"/>
    </location>
</feature>
<proteinExistence type="predicted"/>
<dbReference type="Proteomes" id="UP001259982">
    <property type="component" value="Unassembled WGS sequence"/>
</dbReference>
<keyword evidence="4 14" id="KW-0812">Transmembrane</keyword>
<evidence type="ECO:0000313" key="16">
    <source>
        <dbReference type="EMBL" id="MDT0619925.1"/>
    </source>
</evidence>
<gene>
    <name evidence="16" type="ORF">RM531_15765</name>
</gene>
<keyword evidence="9 14" id="KW-1133">Transmembrane helix</keyword>
<evidence type="ECO:0000256" key="10">
    <source>
        <dbReference type="ARBA" id="ARBA00023002"/>
    </source>
</evidence>
<evidence type="ECO:0000256" key="8">
    <source>
        <dbReference type="ARBA" id="ARBA00022833"/>
    </source>
</evidence>
<feature type="transmembrane region" description="Helical" evidence="14">
    <location>
        <begin position="115"/>
        <end position="137"/>
    </location>
</feature>
<comment type="caution">
    <text evidence="16">The sequence shown here is derived from an EMBL/GenBank/DDBJ whole genome shotgun (WGS) entry which is preliminary data.</text>
</comment>
<evidence type="ECO:0000256" key="5">
    <source>
        <dbReference type="ARBA" id="ARBA00022723"/>
    </source>
</evidence>
<dbReference type="InterPro" id="IPR014430">
    <property type="entry name" value="Scs7"/>
</dbReference>
<evidence type="ECO:0000256" key="13">
    <source>
        <dbReference type="ARBA" id="ARBA00023160"/>
    </source>
</evidence>
<evidence type="ECO:0000256" key="2">
    <source>
        <dbReference type="ARBA" id="ARBA00004477"/>
    </source>
</evidence>